<dbReference type="Gene3D" id="1.20.1260.10">
    <property type="match status" value="1"/>
</dbReference>
<dbReference type="GO" id="GO:0006879">
    <property type="term" value="P:intracellular iron ion homeostasis"/>
    <property type="evidence" value="ECO:0007669"/>
    <property type="project" value="UniProtKB-KW"/>
</dbReference>
<evidence type="ECO:0000313" key="9">
    <source>
        <dbReference type="EMBL" id="OXA45728.1"/>
    </source>
</evidence>
<keyword evidence="7" id="KW-0732">Signal</keyword>
<keyword evidence="10" id="KW-1185">Reference proteome</keyword>
<organism evidence="9 10">
    <name type="scientific">Folsomia candida</name>
    <name type="common">Springtail</name>
    <dbReference type="NCBI Taxonomy" id="158441"/>
    <lineage>
        <taxon>Eukaryota</taxon>
        <taxon>Metazoa</taxon>
        <taxon>Ecdysozoa</taxon>
        <taxon>Arthropoda</taxon>
        <taxon>Hexapoda</taxon>
        <taxon>Collembola</taxon>
        <taxon>Entomobryomorpha</taxon>
        <taxon>Isotomoidea</taxon>
        <taxon>Isotomidae</taxon>
        <taxon>Proisotominae</taxon>
        <taxon>Folsomia</taxon>
    </lineage>
</organism>
<accession>A0A226DL56</accession>
<dbReference type="PANTHER" id="PTHR11431:SF43">
    <property type="entry name" value="FERRITIN"/>
    <property type="match status" value="1"/>
</dbReference>
<gene>
    <name evidence="9" type="ORF">Fcan01_19556</name>
</gene>
<dbReference type="GO" id="GO:0005737">
    <property type="term" value="C:cytoplasm"/>
    <property type="evidence" value="ECO:0007669"/>
    <property type="project" value="TreeGrafter"/>
</dbReference>
<dbReference type="InterPro" id="IPR009040">
    <property type="entry name" value="Ferritin-like_diiron"/>
</dbReference>
<dbReference type="OrthoDB" id="186462at2759"/>
<dbReference type="Pfam" id="PF00210">
    <property type="entry name" value="Ferritin"/>
    <property type="match status" value="1"/>
</dbReference>
<evidence type="ECO:0000256" key="1">
    <source>
        <dbReference type="ARBA" id="ARBA00007513"/>
    </source>
</evidence>
<evidence type="ECO:0000256" key="6">
    <source>
        <dbReference type="RuleBase" id="RU361145"/>
    </source>
</evidence>
<feature type="binding site" evidence="5">
    <location>
        <position position="89"/>
    </location>
    <ligand>
        <name>Fe cation</name>
        <dbReference type="ChEBI" id="CHEBI:24875"/>
        <label>1</label>
    </ligand>
</feature>
<keyword evidence="4 5" id="KW-0408">Iron</keyword>
<dbReference type="InterPro" id="IPR001519">
    <property type="entry name" value="Ferritin"/>
</dbReference>
<keyword evidence="2 6" id="KW-0409">Iron storage</keyword>
<dbReference type="STRING" id="158441.A0A226DL56"/>
<feature type="binding site" evidence="5">
    <location>
        <position position="177"/>
    </location>
    <ligand>
        <name>Fe cation</name>
        <dbReference type="ChEBI" id="CHEBI:24875"/>
        <label>1</label>
    </ligand>
</feature>
<feature type="chain" id="PRO_5012217689" description="Ferritin" evidence="7">
    <location>
        <begin position="21"/>
        <end position="212"/>
    </location>
</feature>
<keyword evidence="6" id="KW-0560">Oxidoreductase</keyword>
<comment type="catalytic activity">
    <reaction evidence="6">
        <text>4 Fe(2+) + O2 + 4 H(+) = 4 Fe(3+) + 2 H2O</text>
        <dbReference type="Rhea" id="RHEA:11148"/>
        <dbReference type="ChEBI" id="CHEBI:15377"/>
        <dbReference type="ChEBI" id="CHEBI:15378"/>
        <dbReference type="ChEBI" id="CHEBI:15379"/>
        <dbReference type="ChEBI" id="CHEBI:29033"/>
        <dbReference type="ChEBI" id="CHEBI:29034"/>
        <dbReference type="EC" id="1.16.3.1"/>
    </reaction>
</comment>
<reference evidence="9 10" key="1">
    <citation type="submission" date="2015-12" db="EMBL/GenBank/DDBJ databases">
        <title>The genome of Folsomia candida.</title>
        <authorList>
            <person name="Faddeeva A."/>
            <person name="Derks M.F."/>
            <person name="Anvar Y."/>
            <person name="Smit S."/>
            <person name="Van Straalen N."/>
            <person name="Roelofs D."/>
        </authorList>
    </citation>
    <scope>NUCLEOTIDE SEQUENCE [LARGE SCALE GENOMIC DNA]</scope>
    <source>
        <strain evidence="9 10">VU population</strain>
        <tissue evidence="9">Whole body</tissue>
    </source>
</reference>
<evidence type="ECO:0000256" key="4">
    <source>
        <dbReference type="ARBA" id="ARBA00023004"/>
    </source>
</evidence>
<comment type="function">
    <text evidence="6">Stores iron in a soluble, non-toxic, readily available form. Important for iron homeostasis. Iron is taken up in the ferrous form and deposited as ferric hydroxides after oxidation.</text>
</comment>
<protein>
    <recommendedName>
        <fullName evidence="6">Ferritin</fullName>
        <ecNumber evidence="6">1.16.3.1</ecNumber>
    </recommendedName>
</protein>
<comment type="similarity">
    <text evidence="1 6">Belongs to the ferritin family.</text>
</comment>
<dbReference type="CDD" id="cd01056">
    <property type="entry name" value="Euk_Ferritin"/>
    <property type="match status" value="1"/>
</dbReference>
<dbReference type="InterPro" id="IPR008331">
    <property type="entry name" value="Ferritin_DPS_dom"/>
</dbReference>
<dbReference type="PROSITE" id="PS50905">
    <property type="entry name" value="FERRITIN_LIKE"/>
    <property type="match status" value="1"/>
</dbReference>
<dbReference type="Proteomes" id="UP000198287">
    <property type="component" value="Unassembled WGS sequence"/>
</dbReference>
<evidence type="ECO:0000313" key="10">
    <source>
        <dbReference type="Proteomes" id="UP000198287"/>
    </source>
</evidence>
<dbReference type="InterPro" id="IPR012347">
    <property type="entry name" value="Ferritin-like"/>
</dbReference>
<feature type="binding site" evidence="5">
    <location>
        <position position="92"/>
    </location>
    <ligand>
        <name>Fe cation</name>
        <dbReference type="ChEBI" id="CHEBI:24875"/>
        <label>1</label>
    </ligand>
</feature>
<keyword evidence="3 5" id="KW-0479">Metal-binding</keyword>
<sequence>MKFLVAFVVLISCVEWSVQSNYCEVGVGLSSEKSTWQDMEDNCYKSVVDQIHRELNASMTYLSMGAHFTTDRHYRPGVATFFLEGANEERSHAKALMDYILMRGLSVKSSAIPPLIPKLRWDSIEQALSVAMDIERSVRQNFVDIIRVCEGSDNVRPTANNDYHASDLLTGVFLEEQHQSIRKIAGHLATLVKMKTTYGEFAEIMFDKTLLQ</sequence>
<dbReference type="GO" id="GO:0008198">
    <property type="term" value="F:ferrous iron binding"/>
    <property type="evidence" value="ECO:0007669"/>
    <property type="project" value="TreeGrafter"/>
</dbReference>
<proteinExistence type="inferred from homology"/>
<feature type="binding site" evidence="5">
    <location>
        <position position="54"/>
    </location>
    <ligand>
        <name>Fe cation</name>
        <dbReference type="ChEBI" id="CHEBI:24875"/>
        <label>1</label>
    </ligand>
</feature>
<dbReference type="GO" id="GO:0008199">
    <property type="term" value="F:ferric iron binding"/>
    <property type="evidence" value="ECO:0007669"/>
    <property type="project" value="InterPro"/>
</dbReference>
<evidence type="ECO:0000256" key="5">
    <source>
        <dbReference type="PIRSR" id="PIRSR601519-1"/>
    </source>
</evidence>
<evidence type="ECO:0000256" key="7">
    <source>
        <dbReference type="SAM" id="SignalP"/>
    </source>
</evidence>
<evidence type="ECO:0000256" key="3">
    <source>
        <dbReference type="ARBA" id="ARBA00022723"/>
    </source>
</evidence>
<feature type="binding site" evidence="5">
    <location>
        <position position="135"/>
    </location>
    <ligand>
        <name>Fe cation</name>
        <dbReference type="ChEBI" id="CHEBI:24875"/>
        <label>1</label>
    </ligand>
</feature>
<evidence type="ECO:0000259" key="8">
    <source>
        <dbReference type="PROSITE" id="PS50905"/>
    </source>
</evidence>
<evidence type="ECO:0000256" key="2">
    <source>
        <dbReference type="ARBA" id="ARBA00022434"/>
    </source>
</evidence>
<comment type="caution">
    <text evidence="9">The sequence shown here is derived from an EMBL/GenBank/DDBJ whole genome shotgun (WGS) entry which is preliminary data.</text>
</comment>
<dbReference type="OMA" id="KGMRHQI"/>
<name>A0A226DL56_FOLCA</name>
<dbReference type="GO" id="GO:0004322">
    <property type="term" value="F:ferroxidase activity"/>
    <property type="evidence" value="ECO:0007669"/>
    <property type="project" value="UniProtKB-EC"/>
</dbReference>
<dbReference type="EMBL" id="LNIX01000017">
    <property type="protein sequence ID" value="OXA45728.1"/>
    <property type="molecule type" value="Genomic_DNA"/>
</dbReference>
<dbReference type="PANTHER" id="PTHR11431">
    <property type="entry name" value="FERRITIN"/>
    <property type="match status" value="1"/>
</dbReference>
<dbReference type="SUPFAM" id="SSF47240">
    <property type="entry name" value="Ferritin-like"/>
    <property type="match status" value="1"/>
</dbReference>
<dbReference type="EC" id="1.16.3.1" evidence="6"/>
<feature type="domain" description="Ferritin-like diiron" evidence="8">
    <location>
        <begin position="37"/>
        <end position="195"/>
    </location>
</feature>
<dbReference type="AlphaFoldDB" id="A0A226DL56"/>
<dbReference type="GO" id="GO:0006826">
    <property type="term" value="P:iron ion transport"/>
    <property type="evidence" value="ECO:0007669"/>
    <property type="project" value="InterPro"/>
</dbReference>
<feature type="signal peptide" evidence="7">
    <location>
        <begin position="1"/>
        <end position="20"/>
    </location>
</feature>
<dbReference type="InterPro" id="IPR009078">
    <property type="entry name" value="Ferritin-like_SF"/>
</dbReference>